<protein>
    <submittedName>
        <fullName evidence="2">Nuclear transport factor 2 family protein</fullName>
    </submittedName>
</protein>
<feature type="domain" description="Limonene-1,2-epoxide hydrolase" evidence="1">
    <location>
        <begin position="8"/>
        <end position="122"/>
    </location>
</feature>
<keyword evidence="3" id="KW-1185">Reference proteome</keyword>
<dbReference type="EMBL" id="JAGIZA010000015">
    <property type="protein sequence ID" value="MBP0495166.1"/>
    <property type="molecule type" value="Genomic_DNA"/>
</dbReference>
<reference evidence="2" key="1">
    <citation type="submission" date="2021-03" db="EMBL/GenBank/DDBJ databases">
        <authorList>
            <person name="So Y."/>
        </authorList>
    </citation>
    <scope>NUCLEOTIDE SEQUENCE</scope>
    <source>
        <strain evidence="2">SG15</strain>
    </source>
</reference>
<dbReference type="Pfam" id="PF07858">
    <property type="entry name" value="LEH"/>
    <property type="match status" value="1"/>
</dbReference>
<dbReference type="Proteomes" id="UP000677537">
    <property type="component" value="Unassembled WGS sequence"/>
</dbReference>
<dbReference type="AlphaFoldDB" id="A0A940N359"/>
<accession>A0A940N359</accession>
<gene>
    <name evidence="2" type="ORF">J5Y10_20450</name>
</gene>
<dbReference type="InterPro" id="IPR013100">
    <property type="entry name" value="LEH"/>
</dbReference>
<dbReference type="RefSeq" id="WP_209375966.1">
    <property type="nucleotide sequence ID" value="NZ_JAGIZA010000015.1"/>
</dbReference>
<evidence type="ECO:0000313" key="2">
    <source>
        <dbReference type="EMBL" id="MBP0495166.1"/>
    </source>
</evidence>
<comment type="caution">
    <text evidence="2">The sequence shown here is derived from an EMBL/GenBank/DDBJ whole genome shotgun (WGS) entry which is preliminary data.</text>
</comment>
<organism evidence="2 3">
    <name type="scientific">Roseomonas indoligenes</name>
    <dbReference type="NCBI Taxonomy" id="2820811"/>
    <lineage>
        <taxon>Bacteria</taxon>
        <taxon>Pseudomonadati</taxon>
        <taxon>Pseudomonadota</taxon>
        <taxon>Alphaproteobacteria</taxon>
        <taxon>Acetobacterales</taxon>
        <taxon>Roseomonadaceae</taxon>
        <taxon>Roseomonas</taxon>
    </lineage>
</organism>
<evidence type="ECO:0000259" key="1">
    <source>
        <dbReference type="Pfam" id="PF07858"/>
    </source>
</evidence>
<name>A0A940N359_9PROT</name>
<proteinExistence type="predicted"/>
<evidence type="ECO:0000313" key="3">
    <source>
        <dbReference type="Proteomes" id="UP000677537"/>
    </source>
</evidence>
<dbReference type="Gene3D" id="3.10.450.50">
    <property type="match status" value="1"/>
</dbReference>
<sequence>MMPRDTPEITAVKTFFDLISRDRFDEAVDMLAADVLYHNIPLPEMTGRENVRAFHKGFGIGTSIRADWKITRIAQAGNAVLTERMDLFTQADGRRIVLPTMGSMVLDGNVITEWRDYFDLASFERQAAAMKA</sequence>
<dbReference type="InterPro" id="IPR032710">
    <property type="entry name" value="NTF2-like_dom_sf"/>
</dbReference>
<dbReference type="SUPFAM" id="SSF54427">
    <property type="entry name" value="NTF2-like"/>
    <property type="match status" value="1"/>
</dbReference>